<evidence type="ECO:0000313" key="2">
    <source>
        <dbReference type="Proteomes" id="UP000485058"/>
    </source>
</evidence>
<protein>
    <recommendedName>
        <fullName evidence="3">F-box domain-containing protein</fullName>
    </recommendedName>
</protein>
<sequence>MRRFEQVSRASRHAASDDLLWRALLLERFGWRPLEAPPSWRQLYRFQHELFSRVVLQRTSEVLMHMRMGSLPVLPRMFMQAMA</sequence>
<organism evidence="1 2">
    <name type="scientific">Haematococcus lacustris</name>
    <name type="common">Green alga</name>
    <name type="synonym">Haematococcus pluvialis</name>
    <dbReference type="NCBI Taxonomy" id="44745"/>
    <lineage>
        <taxon>Eukaryota</taxon>
        <taxon>Viridiplantae</taxon>
        <taxon>Chlorophyta</taxon>
        <taxon>core chlorophytes</taxon>
        <taxon>Chlorophyceae</taxon>
        <taxon>CS clade</taxon>
        <taxon>Chlamydomonadales</taxon>
        <taxon>Haematococcaceae</taxon>
        <taxon>Haematococcus</taxon>
    </lineage>
</organism>
<name>A0A6A0AHZ4_HAELA</name>
<dbReference type="AlphaFoldDB" id="A0A6A0AHZ4"/>
<dbReference type="EMBL" id="BLLF01006080">
    <property type="protein sequence ID" value="GFH31931.1"/>
    <property type="molecule type" value="Genomic_DNA"/>
</dbReference>
<dbReference type="InterPro" id="IPR036047">
    <property type="entry name" value="F-box-like_dom_sf"/>
</dbReference>
<dbReference type="Proteomes" id="UP000485058">
    <property type="component" value="Unassembled WGS sequence"/>
</dbReference>
<gene>
    <name evidence="1" type="ORF">HaLaN_31065</name>
</gene>
<keyword evidence="2" id="KW-1185">Reference proteome</keyword>
<proteinExistence type="predicted"/>
<evidence type="ECO:0008006" key="3">
    <source>
        <dbReference type="Google" id="ProtNLM"/>
    </source>
</evidence>
<evidence type="ECO:0000313" key="1">
    <source>
        <dbReference type="EMBL" id="GFH31931.1"/>
    </source>
</evidence>
<comment type="caution">
    <text evidence="1">The sequence shown here is derived from an EMBL/GenBank/DDBJ whole genome shotgun (WGS) entry which is preliminary data.</text>
</comment>
<reference evidence="1 2" key="1">
    <citation type="submission" date="2020-02" db="EMBL/GenBank/DDBJ databases">
        <title>Draft genome sequence of Haematococcus lacustris strain NIES-144.</title>
        <authorList>
            <person name="Morimoto D."/>
            <person name="Nakagawa S."/>
            <person name="Yoshida T."/>
            <person name="Sawayama S."/>
        </authorList>
    </citation>
    <scope>NUCLEOTIDE SEQUENCE [LARGE SCALE GENOMIC DNA]</scope>
    <source>
        <strain evidence="1 2">NIES-144</strain>
    </source>
</reference>
<accession>A0A6A0AHZ4</accession>
<dbReference type="SUPFAM" id="SSF81383">
    <property type="entry name" value="F-box domain"/>
    <property type="match status" value="1"/>
</dbReference>
<feature type="non-terminal residue" evidence="1">
    <location>
        <position position="1"/>
    </location>
</feature>